<dbReference type="GO" id="GO:2000278">
    <property type="term" value="P:regulation of DNA biosynthetic process"/>
    <property type="evidence" value="ECO:0007669"/>
    <property type="project" value="Ensembl"/>
</dbReference>
<dbReference type="InterPro" id="IPR050701">
    <property type="entry name" value="Histone_Mod_Regulator"/>
</dbReference>
<dbReference type="FunFam" id="3.30.40.10:FF:000004">
    <property type="entry name" value="Jade family PHD finger 2"/>
    <property type="match status" value="1"/>
</dbReference>
<feature type="domain" description="PHD-type" evidence="8">
    <location>
        <begin position="201"/>
        <end position="251"/>
    </location>
</feature>
<sequence length="811" mass="92093">KMKRRSAPSSSESSDECPSTSFTSNPMYRKKSKFPKEHKKSAEVFRKDLISAMKIPDSHHINLDNYYLFSDTWKEEWEKGVQVPASPDSVPTPSLRIISENVKEVLFVRPRKYICCSSPETAEPGCVNTLELDASACHYDLDDMDIFWLQELNEDLREMGHGPVDETLMEKIIEVLERHCHKNMNHAIETEEGLGIEYDESVVCDVCRSPDGEEGNDMVFCDKCNVCVHQACYGILKIPEGSWLCRSCVVGIHPQCLLCPKKGGAMKTTRTGSKWAHVSCALWIPEVSIACPERMEPITKISHIPPSRWALVCNLCKLKMGACIQCSVKSCITAFHVTCAFEYGLEMKTILDEGDEVKFKSYCLKHSQSKQKLGEAKSEKISLRAQKLQELEEDFYTFVQVEDVATELELPTLLVDFIYNYWKLKRKSNFNKPLIPPEQDEENGLVQPKENIHTRMRMFMHLRQDLERVRNLCYMISRREKLKLSHTKIQEQIFNLQVQALDQESEEGLSLANALEDSLFYSQPRITLKLKRSRSTTEDCRDSSTETDHQPTSPGSGSPTHNKRSPQGPQEPLDMNVKAYPRHSLESKNNYLLASRGYSQNETKGSSPAWRGSSTDYSHGQSLGKPLALQAGLHGQISIGNGKSWPNSKLAASNGLEGNCSENVTQKDNSSDMFCDQNSMLSSHFPSQGITRKSSMEQVFSRSFKEATNTWVRPTEDLPCYIKSTKNMSPKEQFWGRQHLRRSTGRASYQEADGYCPDLEPSDSDAEGDGTEEIPRVKRERSDREHPQYDSTQECHGKSKTHPHSQDSMQR</sequence>
<dbReference type="PROSITE" id="PS50016">
    <property type="entry name" value="ZF_PHD_2"/>
    <property type="match status" value="1"/>
</dbReference>
<feature type="compositionally biased region" description="Basic and acidic residues" evidence="7">
    <location>
        <begin position="535"/>
        <end position="549"/>
    </location>
</feature>
<reference evidence="10" key="1">
    <citation type="submission" date="2025-08" db="UniProtKB">
        <authorList>
            <consortium name="Ensembl"/>
        </authorList>
    </citation>
    <scope>IDENTIFICATION</scope>
</reference>
<dbReference type="GO" id="GO:0008270">
    <property type="term" value="F:zinc ion binding"/>
    <property type="evidence" value="ECO:0007669"/>
    <property type="project" value="UniProtKB-KW"/>
</dbReference>
<keyword evidence="11" id="KW-1185">Reference proteome</keyword>
<dbReference type="InterPro" id="IPR013083">
    <property type="entry name" value="Znf_RING/FYVE/PHD"/>
</dbReference>
<evidence type="ECO:0000256" key="6">
    <source>
        <dbReference type="PROSITE-ProRule" id="PRU00146"/>
    </source>
</evidence>
<dbReference type="SMART" id="SM00249">
    <property type="entry name" value="PHD"/>
    <property type="match status" value="2"/>
</dbReference>
<gene>
    <name evidence="10" type="primary">Jade3</name>
</gene>
<evidence type="ECO:0000256" key="3">
    <source>
        <dbReference type="ARBA" id="ARBA00022771"/>
    </source>
</evidence>
<dbReference type="InterPro" id="IPR019787">
    <property type="entry name" value="Znf_PHD-finger"/>
</dbReference>
<dbReference type="InterPro" id="IPR019542">
    <property type="entry name" value="Enhancer_polycomb-like_N"/>
</dbReference>
<feature type="region of interest" description="Disordered" evidence="7">
    <location>
        <begin position="598"/>
        <end position="623"/>
    </location>
</feature>
<dbReference type="OMA" id="MFCDQES"/>
<feature type="compositionally biased region" description="Polar residues" evidence="7">
    <location>
        <begin position="550"/>
        <end position="568"/>
    </location>
</feature>
<dbReference type="InterPro" id="IPR001965">
    <property type="entry name" value="Znf_PHD"/>
</dbReference>
<proteinExistence type="inferred from homology"/>
<dbReference type="Gene3D" id="3.30.40.10">
    <property type="entry name" value="Zinc/RING finger domain, C3HC4 (zinc finger)"/>
    <property type="match status" value="2"/>
</dbReference>
<feature type="region of interest" description="Disordered" evidence="7">
    <location>
        <begin position="531"/>
        <end position="575"/>
    </location>
</feature>
<keyword evidence="2" id="KW-0677">Repeat</keyword>
<dbReference type="InterPro" id="IPR011011">
    <property type="entry name" value="Znf_FYVE_PHD"/>
</dbReference>
<dbReference type="GO" id="GO:0005654">
    <property type="term" value="C:nucleoplasm"/>
    <property type="evidence" value="ECO:0007669"/>
    <property type="project" value="Ensembl"/>
</dbReference>
<feature type="compositionally biased region" description="Polar residues" evidence="7">
    <location>
        <begin position="598"/>
        <end position="621"/>
    </location>
</feature>
<feature type="compositionally biased region" description="Low complexity" evidence="7">
    <location>
        <begin position="7"/>
        <end position="21"/>
    </location>
</feature>
<dbReference type="Ensembl" id="ENSJJAT00000021144.1">
    <property type="protein sequence ID" value="ENSJJAP00000014641.1"/>
    <property type="gene ID" value="ENSJJAG00000017047.1"/>
</dbReference>
<dbReference type="PANTHER" id="PTHR13793:SF27">
    <property type="entry name" value="PROTEIN JADE-3"/>
    <property type="match status" value="1"/>
</dbReference>
<feature type="region of interest" description="Disordered" evidence="7">
    <location>
        <begin position="745"/>
        <end position="811"/>
    </location>
</feature>
<dbReference type="PROSITE" id="PS01359">
    <property type="entry name" value="ZF_PHD_1"/>
    <property type="match status" value="1"/>
</dbReference>
<keyword evidence="4" id="KW-0862">Zinc</keyword>
<dbReference type="GO" id="GO:0000123">
    <property type="term" value="C:histone acetyltransferase complex"/>
    <property type="evidence" value="ECO:0007669"/>
    <property type="project" value="Ensembl"/>
</dbReference>
<evidence type="ECO:0000313" key="10">
    <source>
        <dbReference type="Ensembl" id="ENSJJAP00000014641.1"/>
    </source>
</evidence>
<dbReference type="Pfam" id="PF13832">
    <property type="entry name" value="zf-HC5HC2H_2"/>
    <property type="match status" value="1"/>
</dbReference>
<evidence type="ECO:0000256" key="4">
    <source>
        <dbReference type="ARBA" id="ARBA00022833"/>
    </source>
</evidence>
<dbReference type="SUPFAM" id="SSF57903">
    <property type="entry name" value="FYVE/PHD zinc finger"/>
    <property type="match status" value="1"/>
</dbReference>
<dbReference type="InterPro" id="IPR034732">
    <property type="entry name" value="EPHD"/>
</dbReference>
<evidence type="ECO:0000259" key="9">
    <source>
        <dbReference type="PROSITE" id="PS51805"/>
    </source>
</evidence>
<evidence type="ECO:0000256" key="2">
    <source>
        <dbReference type="ARBA" id="ARBA00022737"/>
    </source>
</evidence>
<feature type="compositionally biased region" description="Acidic residues" evidence="7">
    <location>
        <begin position="760"/>
        <end position="772"/>
    </location>
</feature>
<accession>A0A8C5KZK0</accession>
<evidence type="ECO:0000256" key="7">
    <source>
        <dbReference type="SAM" id="MobiDB-lite"/>
    </source>
</evidence>
<evidence type="ECO:0000313" key="11">
    <source>
        <dbReference type="Proteomes" id="UP000694385"/>
    </source>
</evidence>
<dbReference type="GO" id="GO:0006357">
    <property type="term" value="P:regulation of transcription by RNA polymerase II"/>
    <property type="evidence" value="ECO:0007669"/>
    <property type="project" value="TreeGrafter"/>
</dbReference>
<dbReference type="Pfam" id="PF13831">
    <property type="entry name" value="PHD_2"/>
    <property type="match status" value="1"/>
</dbReference>
<dbReference type="GO" id="GO:0051726">
    <property type="term" value="P:regulation of cell cycle"/>
    <property type="evidence" value="ECO:0007669"/>
    <property type="project" value="Ensembl"/>
</dbReference>
<protein>
    <submittedName>
        <fullName evidence="10">Jade family PHD finger 3</fullName>
    </submittedName>
</protein>
<dbReference type="GeneTree" id="ENSGT00940000158722"/>
<dbReference type="InterPro" id="IPR019786">
    <property type="entry name" value="Zinc_finger_PHD-type_CS"/>
</dbReference>
<evidence type="ECO:0000259" key="8">
    <source>
        <dbReference type="PROSITE" id="PS50016"/>
    </source>
</evidence>
<feature type="domain" description="PHD-type" evidence="9">
    <location>
        <begin position="253"/>
        <end position="367"/>
    </location>
</feature>
<dbReference type="Proteomes" id="UP000694385">
    <property type="component" value="Unassembled WGS sequence"/>
</dbReference>
<dbReference type="PROSITE" id="PS51805">
    <property type="entry name" value="EPHD"/>
    <property type="match status" value="1"/>
</dbReference>
<feature type="compositionally biased region" description="Basic and acidic residues" evidence="7">
    <location>
        <begin position="773"/>
        <end position="797"/>
    </location>
</feature>
<evidence type="ECO:0000256" key="5">
    <source>
        <dbReference type="ARBA" id="ARBA00038371"/>
    </source>
</evidence>
<comment type="similarity">
    <text evidence="5">Belongs to the JADE family.</text>
</comment>
<keyword evidence="1" id="KW-0479">Metal-binding</keyword>
<dbReference type="FunFam" id="3.30.40.10:FF:000030">
    <property type="entry name" value="Protein Jade-1 isoform 1"/>
    <property type="match status" value="1"/>
</dbReference>
<dbReference type="GO" id="GO:0006275">
    <property type="term" value="P:regulation of DNA replication"/>
    <property type="evidence" value="ECO:0007669"/>
    <property type="project" value="Ensembl"/>
</dbReference>
<keyword evidence="3 6" id="KW-0863">Zinc-finger</keyword>
<feature type="region of interest" description="Disordered" evidence="7">
    <location>
        <begin position="1"/>
        <end position="36"/>
    </location>
</feature>
<reference evidence="10" key="2">
    <citation type="submission" date="2025-09" db="UniProtKB">
        <authorList>
            <consortium name="Ensembl"/>
        </authorList>
    </citation>
    <scope>IDENTIFICATION</scope>
</reference>
<dbReference type="AlphaFoldDB" id="A0A8C5KZK0"/>
<evidence type="ECO:0000256" key="1">
    <source>
        <dbReference type="ARBA" id="ARBA00022723"/>
    </source>
</evidence>
<name>A0A8C5KZK0_JACJA</name>
<organism evidence="10 11">
    <name type="scientific">Jaculus jaculus</name>
    <name type="common">Lesser Egyptian jerboa</name>
    <dbReference type="NCBI Taxonomy" id="51337"/>
    <lineage>
        <taxon>Eukaryota</taxon>
        <taxon>Metazoa</taxon>
        <taxon>Chordata</taxon>
        <taxon>Craniata</taxon>
        <taxon>Vertebrata</taxon>
        <taxon>Euteleostomi</taxon>
        <taxon>Mammalia</taxon>
        <taxon>Eutheria</taxon>
        <taxon>Euarchontoglires</taxon>
        <taxon>Glires</taxon>
        <taxon>Rodentia</taxon>
        <taxon>Myomorpha</taxon>
        <taxon>Dipodoidea</taxon>
        <taxon>Dipodidae</taxon>
        <taxon>Dipodinae</taxon>
        <taxon>Jaculus</taxon>
    </lineage>
</organism>
<dbReference type="Pfam" id="PF10513">
    <property type="entry name" value="EPL1"/>
    <property type="match status" value="1"/>
</dbReference>
<dbReference type="PANTHER" id="PTHR13793">
    <property type="entry name" value="PHD FINGER PROTEINS"/>
    <property type="match status" value="1"/>
</dbReference>